<evidence type="ECO:0000313" key="2">
    <source>
        <dbReference type="Proteomes" id="UP001500305"/>
    </source>
</evidence>
<evidence type="ECO:0000313" key="1">
    <source>
        <dbReference type="EMBL" id="GAA2263141.1"/>
    </source>
</evidence>
<gene>
    <name evidence="1" type="ORF">GCM10010430_54570</name>
</gene>
<comment type="caution">
    <text evidence="1">The sequence shown here is derived from an EMBL/GenBank/DDBJ whole genome shotgun (WGS) entry which is preliminary data.</text>
</comment>
<dbReference type="Proteomes" id="UP001500305">
    <property type="component" value="Unassembled WGS sequence"/>
</dbReference>
<organism evidence="1 2">
    <name type="scientific">Kitasatospora cystarginea</name>
    <dbReference type="NCBI Taxonomy" id="58350"/>
    <lineage>
        <taxon>Bacteria</taxon>
        <taxon>Bacillati</taxon>
        <taxon>Actinomycetota</taxon>
        <taxon>Actinomycetes</taxon>
        <taxon>Kitasatosporales</taxon>
        <taxon>Streptomycetaceae</taxon>
        <taxon>Kitasatospora</taxon>
    </lineage>
</organism>
<reference evidence="1 2" key="1">
    <citation type="journal article" date="2019" name="Int. J. Syst. Evol. Microbiol.">
        <title>The Global Catalogue of Microorganisms (GCM) 10K type strain sequencing project: providing services to taxonomists for standard genome sequencing and annotation.</title>
        <authorList>
            <consortium name="The Broad Institute Genomics Platform"/>
            <consortium name="The Broad Institute Genome Sequencing Center for Infectious Disease"/>
            <person name="Wu L."/>
            <person name="Ma J."/>
        </authorList>
    </citation>
    <scope>NUCLEOTIDE SEQUENCE [LARGE SCALE GENOMIC DNA]</scope>
    <source>
        <strain evidence="1 2">JCM 7356</strain>
    </source>
</reference>
<proteinExistence type="predicted"/>
<keyword evidence="2" id="KW-1185">Reference proteome</keyword>
<accession>A0ABN3ELT9</accession>
<name>A0ABN3ELT9_9ACTN</name>
<sequence length="243" mass="27121">MNLTATLAGMPGAEQWADLPDAWHWSPNPRFNFSAVLTTDRRHLLQVIALDFHDEELVRALLAFAREHSAEILGNQHPLTAVNGFTVPGYGFDTAVAVAPRANRYHAQDASLHAVTYALFPGWHFEFSGTETDSEALFQASHPQGLRATRLDRQPVPFLKMSYHNTATESRSASARRALAKEDTLLRELALLEGAPGSLVEFENFRHQVWRAEWDGTFVLTGEGSRLELDRDGLLSFARNSLI</sequence>
<protein>
    <submittedName>
        <fullName evidence="1">Uncharacterized protein</fullName>
    </submittedName>
</protein>
<dbReference type="RefSeq" id="WP_344639155.1">
    <property type="nucleotide sequence ID" value="NZ_BAAATR010000028.1"/>
</dbReference>
<dbReference type="EMBL" id="BAAATR010000028">
    <property type="protein sequence ID" value="GAA2263141.1"/>
    <property type="molecule type" value="Genomic_DNA"/>
</dbReference>